<evidence type="ECO:0000256" key="3">
    <source>
        <dbReference type="ARBA" id="ARBA00022552"/>
    </source>
</evidence>
<reference evidence="9" key="1">
    <citation type="submission" date="2022-01" db="EMBL/GenBank/DDBJ databases">
        <title>Comparative genomics reveals a dynamic genome evolution in the ectomycorrhizal milk-cap (Lactarius) mushrooms.</title>
        <authorList>
            <consortium name="DOE Joint Genome Institute"/>
            <person name="Lebreton A."/>
            <person name="Tang N."/>
            <person name="Kuo A."/>
            <person name="LaButti K."/>
            <person name="Drula E."/>
            <person name="Barry K."/>
            <person name="Clum A."/>
            <person name="Lipzen A."/>
            <person name="Mousain D."/>
            <person name="Ng V."/>
            <person name="Wang R."/>
            <person name="Wang X."/>
            <person name="Dai Y."/>
            <person name="Henrissat B."/>
            <person name="Grigoriev I.V."/>
            <person name="Guerin-Laguette A."/>
            <person name="Yu F."/>
            <person name="Martin F.M."/>
        </authorList>
    </citation>
    <scope>NUCLEOTIDE SEQUENCE</scope>
    <source>
        <strain evidence="9">QP</strain>
    </source>
</reference>
<feature type="region of interest" description="Disordered" evidence="7">
    <location>
        <begin position="353"/>
        <end position="438"/>
    </location>
</feature>
<evidence type="ECO:0000259" key="8">
    <source>
        <dbReference type="PROSITE" id="PS50174"/>
    </source>
</evidence>
<sequence>MGLSGRKVKQRIGKDPRNLSWADDASRFGQSYLEKFGWDASKGLGASGEGRTSAVKMSQKLDMLGIGMQRHQNDPDGIAWRQNRDFENLLQRLNEGTEATGPFHEARGSSSSSIVEEEVAAEVDGSHGADEGAGTDTTKQAKKKKKQKKRKALQEEDEDEKAARDKRERKKRKKSKNDVPEDDASSLAAAAPASESTPAPTAPIAAPAPVRALPRAHRARIIAAKRMAASNSTALAEILGIPSSSTTVSPSPLTAATAATTPTPTRATSEDADPLQKLTTAAQSVGDYLRAKLGAKAGARQNSIALVQDADRDDDDDDPPRAGLGAAARLVMTGPPDGSVRAASMLAAMFARGQATAGAKEEADVAGVERADDDGGGAGDEEERRKREGRHAKEERRKRKEDRRRRKEGKMRAIAEPDAEPPNGARTGRGAVHGRSAA</sequence>
<keyword evidence="4" id="KW-0539">Nucleus</keyword>
<dbReference type="Proteomes" id="UP001201163">
    <property type="component" value="Unassembled WGS sequence"/>
</dbReference>
<dbReference type="InterPro" id="IPR050656">
    <property type="entry name" value="PINX1"/>
</dbReference>
<accession>A0AAD4LLN3</accession>
<name>A0AAD4LLN3_9AGAM</name>
<dbReference type="PANTHER" id="PTHR23149">
    <property type="entry name" value="G PATCH DOMAIN CONTAINING PROTEIN"/>
    <property type="match status" value="1"/>
</dbReference>
<organism evidence="9 10">
    <name type="scientific">Lactarius akahatsu</name>
    <dbReference type="NCBI Taxonomy" id="416441"/>
    <lineage>
        <taxon>Eukaryota</taxon>
        <taxon>Fungi</taxon>
        <taxon>Dikarya</taxon>
        <taxon>Basidiomycota</taxon>
        <taxon>Agaricomycotina</taxon>
        <taxon>Agaricomycetes</taxon>
        <taxon>Russulales</taxon>
        <taxon>Russulaceae</taxon>
        <taxon>Lactarius</taxon>
    </lineage>
</organism>
<feature type="compositionally biased region" description="Basic residues" evidence="7">
    <location>
        <begin position="396"/>
        <end position="409"/>
    </location>
</feature>
<dbReference type="SMART" id="SM00443">
    <property type="entry name" value="G_patch"/>
    <property type="match status" value="1"/>
</dbReference>
<feature type="compositionally biased region" description="Basic and acidic residues" evidence="7">
    <location>
        <begin position="359"/>
        <end position="370"/>
    </location>
</feature>
<keyword evidence="3" id="KW-0698">rRNA processing</keyword>
<dbReference type="Pfam" id="PF01585">
    <property type="entry name" value="G-patch"/>
    <property type="match status" value="1"/>
</dbReference>
<feature type="compositionally biased region" description="Basic residues" evidence="7">
    <location>
        <begin position="1"/>
        <end position="11"/>
    </location>
</feature>
<dbReference type="GO" id="GO:0005730">
    <property type="term" value="C:nucleolus"/>
    <property type="evidence" value="ECO:0007669"/>
    <property type="project" value="UniProtKB-SubCell"/>
</dbReference>
<dbReference type="EMBL" id="JAKELL010000009">
    <property type="protein sequence ID" value="KAH8996303.1"/>
    <property type="molecule type" value="Genomic_DNA"/>
</dbReference>
<evidence type="ECO:0000256" key="6">
    <source>
        <dbReference type="ARBA" id="ARBA00041961"/>
    </source>
</evidence>
<keyword evidence="10" id="KW-1185">Reference proteome</keyword>
<dbReference type="GO" id="GO:0006364">
    <property type="term" value="P:rRNA processing"/>
    <property type="evidence" value="ECO:0007669"/>
    <property type="project" value="UniProtKB-KW"/>
</dbReference>
<feature type="compositionally biased region" description="Basic and acidic residues" evidence="7">
    <location>
        <begin position="382"/>
        <end position="395"/>
    </location>
</feature>
<feature type="region of interest" description="Disordered" evidence="7">
    <location>
        <begin position="1"/>
        <end position="20"/>
    </location>
</feature>
<comment type="similarity">
    <text evidence="5">Belongs to the PINX1 family.</text>
</comment>
<evidence type="ECO:0000313" key="10">
    <source>
        <dbReference type="Proteomes" id="UP001201163"/>
    </source>
</evidence>
<evidence type="ECO:0000313" key="9">
    <source>
        <dbReference type="EMBL" id="KAH8996303.1"/>
    </source>
</evidence>
<comment type="subcellular location">
    <subcellularLocation>
        <location evidence="1">Nucleus</location>
        <location evidence="1">Nucleolus</location>
    </subcellularLocation>
</comment>
<dbReference type="InterPro" id="IPR000467">
    <property type="entry name" value="G_patch_dom"/>
</dbReference>
<feature type="compositionally biased region" description="Low complexity" evidence="7">
    <location>
        <begin position="185"/>
        <end position="211"/>
    </location>
</feature>
<feature type="region of interest" description="Disordered" evidence="7">
    <location>
        <begin position="94"/>
        <end position="211"/>
    </location>
</feature>
<feature type="compositionally biased region" description="Basic residues" evidence="7">
    <location>
        <begin position="140"/>
        <end position="151"/>
    </location>
</feature>
<evidence type="ECO:0000256" key="4">
    <source>
        <dbReference type="ARBA" id="ARBA00023242"/>
    </source>
</evidence>
<comment type="caution">
    <text evidence="9">The sequence shown here is derived from an EMBL/GenBank/DDBJ whole genome shotgun (WGS) entry which is preliminary data.</text>
</comment>
<dbReference type="PROSITE" id="PS50174">
    <property type="entry name" value="G_PATCH"/>
    <property type="match status" value="1"/>
</dbReference>
<keyword evidence="2" id="KW-0690">Ribosome biogenesis</keyword>
<protein>
    <recommendedName>
        <fullName evidence="6">PinX1-related protein 1</fullName>
    </recommendedName>
</protein>
<feature type="compositionally biased region" description="Acidic residues" evidence="7">
    <location>
        <begin position="371"/>
        <end position="381"/>
    </location>
</feature>
<feature type="region of interest" description="Disordered" evidence="7">
    <location>
        <begin position="243"/>
        <end position="273"/>
    </location>
</feature>
<evidence type="ECO:0000256" key="7">
    <source>
        <dbReference type="SAM" id="MobiDB-lite"/>
    </source>
</evidence>
<feature type="compositionally biased region" description="Low complexity" evidence="7">
    <location>
        <begin position="321"/>
        <end position="330"/>
    </location>
</feature>
<evidence type="ECO:0000256" key="1">
    <source>
        <dbReference type="ARBA" id="ARBA00004604"/>
    </source>
</evidence>
<dbReference type="AlphaFoldDB" id="A0AAD4LLN3"/>
<dbReference type="PANTHER" id="PTHR23149:SF31">
    <property type="entry name" value="PROTEIN PXR1"/>
    <property type="match status" value="1"/>
</dbReference>
<feature type="compositionally biased region" description="Low complexity" evidence="7">
    <location>
        <begin position="243"/>
        <end position="267"/>
    </location>
</feature>
<feature type="domain" description="G-patch" evidence="8">
    <location>
        <begin position="25"/>
        <end position="71"/>
    </location>
</feature>
<evidence type="ECO:0000256" key="5">
    <source>
        <dbReference type="ARBA" id="ARBA00038007"/>
    </source>
</evidence>
<gene>
    <name evidence="9" type="ORF">EDB92DRAFT_1592067</name>
</gene>
<proteinExistence type="inferred from homology"/>
<dbReference type="GO" id="GO:0003676">
    <property type="term" value="F:nucleic acid binding"/>
    <property type="evidence" value="ECO:0007669"/>
    <property type="project" value="InterPro"/>
</dbReference>
<evidence type="ECO:0000256" key="2">
    <source>
        <dbReference type="ARBA" id="ARBA00022517"/>
    </source>
</evidence>
<feature type="region of interest" description="Disordered" evidence="7">
    <location>
        <begin position="298"/>
        <end position="339"/>
    </location>
</feature>